<dbReference type="InterPro" id="IPR004027">
    <property type="entry name" value="SEC_C_motif"/>
</dbReference>
<dbReference type="Pfam" id="PF02810">
    <property type="entry name" value="SEC-C"/>
    <property type="match status" value="1"/>
</dbReference>
<evidence type="ECO:0008006" key="3">
    <source>
        <dbReference type="Google" id="ProtNLM"/>
    </source>
</evidence>
<dbReference type="AlphaFoldDB" id="A0A375YTH0"/>
<dbReference type="EMBL" id="UEGW01000001">
    <property type="protein sequence ID" value="SRX92137.1"/>
    <property type="molecule type" value="Genomic_DNA"/>
</dbReference>
<protein>
    <recommendedName>
        <fullName evidence="3">Zinc-binding protein</fullName>
    </recommendedName>
</protein>
<name>A0A375YTH0_MYCSH</name>
<accession>A0A375YTH0</accession>
<gene>
    <name evidence="1" type="ORF">MSP7336_00361</name>
</gene>
<reference evidence="1 2" key="1">
    <citation type="submission" date="2018-05" db="EMBL/GenBank/DDBJ databases">
        <authorList>
            <consortium name="IHU Genomes"/>
        </authorList>
    </citation>
    <scope>NUCLEOTIDE SEQUENCE [LARGE SCALE GENOMIC DNA]</scope>
    <source>
        <strain evidence="1 2">P7336</strain>
    </source>
</reference>
<dbReference type="SUPFAM" id="SSF48452">
    <property type="entry name" value="TPR-like"/>
    <property type="match status" value="1"/>
</dbReference>
<dbReference type="STRING" id="29313.BHQ16_09265"/>
<evidence type="ECO:0000313" key="2">
    <source>
        <dbReference type="Proteomes" id="UP000252015"/>
    </source>
</evidence>
<evidence type="ECO:0000313" key="1">
    <source>
        <dbReference type="EMBL" id="SRX92137.1"/>
    </source>
</evidence>
<dbReference type="Gene3D" id="3.10.450.50">
    <property type="match status" value="1"/>
</dbReference>
<keyword evidence="2" id="KW-1185">Reference proteome</keyword>
<organism evidence="1 2">
    <name type="scientific">Mycobacterium shimoidei</name>
    <dbReference type="NCBI Taxonomy" id="29313"/>
    <lineage>
        <taxon>Bacteria</taxon>
        <taxon>Bacillati</taxon>
        <taxon>Actinomycetota</taxon>
        <taxon>Actinomycetes</taxon>
        <taxon>Mycobacteriales</taxon>
        <taxon>Mycobacteriaceae</taxon>
        <taxon>Mycobacterium</taxon>
    </lineage>
</organism>
<dbReference type="SUPFAM" id="SSF103642">
    <property type="entry name" value="Sec-C motif"/>
    <property type="match status" value="1"/>
</dbReference>
<dbReference type="Gene3D" id="1.25.40.10">
    <property type="entry name" value="Tetratricopeptide repeat domain"/>
    <property type="match status" value="1"/>
</dbReference>
<dbReference type="Proteomes" id="UP000252015">
    <property type="component" value="Unassembled WGS sequence"/>
</dbReference>
<sequence>MVAVEPLAQILAEHGPLSEDDLRRQLRDAGVADPDAAVEDLLGEIDCPAGLLVDDRWVWLPTLLTGKVFTHRLDATELAHDILAVTPDLDPITALCECEQYGRFADGSEAEVVLPGYDDERLEQRGIPAEVIAPSGALLLAPGTLRALGVAEGDLIGVRQTDQGLVVERAAARPQASVGARLAATVTDEPVLIDAAVWTACVEDPSAFSEPLPPLCELVADEGLAHHGDWLAPGGFDFSGWHFEQGSAILAELHDLDADDAAALYTLIKLYEQISLLLDVADAAELTEDALADEDTPKPDGAPDLFAEFGAALADPLLAELLVGETIDKDDKGAAALCLFAEVLEPKVPPSAKVACRWLRAVALERIGEIDAAERELLAAEEMDPDYPLPLLGLARIASDRGDAERGLALLHRAGADPDHPLVELLERHRAAPRSDVGRNELCWCGSGRKYKKCHLGSERLPLAERADWLYAKAIQHALQADWGDLLAEVSYERHRDDDDDDDLDPLVLDAVLFEGGAFAEFLEVRGSLLPDDERQLAEKWLTVQRSVFEIEHVQPGKGVTVRDLRTGDTHDVLERTVGSPLKAGQLICARVLPVGDAMQFFGGVERVASHERGALIELLAGEPDPVALVAWLPC</sequence>
<proteinExistence type="predicted"/>
<dbReference type="InterPro" id="IPR011990">
    <property type="entry name" value="TPR-like_helical_dom_sf"/>
</dbReference>